<dbReference type="UniPathway" id="UPA00343"/>
<comment type="pathway">
    <text evidence="1">Amino-sugar metabolism; 1,6-anhydro-N-acetylmuramate degradation.</text>
</comment>
<dbReference type="Proteomes" id="UP000183898">
    <property type="component" value="Unassembled WGS sequence"/>
</dbReference>
<dbReference type="UniPathway" id="UPA00544"/>
<dbReference type="GO" id="GO:0009254">
    <property type="term" value="P:peptidoglycan turnover"/>
    <property type="evidence" value="ECO:0007669"/>
    <property type="project" value="UniProtKB-UniRule"/>
</dbReference>
<sequence length="382" mass="41005">MVRTDRLDKSPVNGRDLKAAYYIGIMSGTSLDGIDAVLADFEAPRPVLLDNFYLPYPGKLREQLKELHFPGHDELHRAATIGNQLARHYAEAVAGLLRKSGVAPHEVAAIGCHGQTIRHCPHSEAGYTIQLCNSPLLVELTGIRVVSDFRSRDIAAGGQGAPLVPAFHQALFADPHVHRVIVNIGGISNLTDLPRNGNVTGFDCGPGNAMMDEWCARHTGQAYDEDGRWAATGKTLSVLLEKLLALPFFSLPPPKSVSRELFSTTWLEGYLKGDESPADVQATLLELTVTGIARCILDYCGDATEIYVCGGGARNSHLIASLQVALSGRKVGLTDSLGVDADWLEAFAFAWLARQLIQGMPGNIPSVTGAKGSRLLGAIYSA</sequence>
<keyword evidence="1" id="KW-0067">ATP-binding</keyword>
<comment type="function">
    <text evidence="1">Catalyzes the specific phosphorylation of 1,6-anhydro-N-acetylmuramic acid (anhMurNAc) with the simultaneous cleavage of the 1,6-anhydro ring, generating MurNAc-6-P. Is required for the utilization of anhMurNAc either imported from the medium or derived from its own cell wall murein, and thus plays a role in cell wall recycling.</text>
</comment>
<feature type="binding site" evidence="1">
    <location>
        <begin position="28"/>
        <end position="35"/>
    </location>
    <ligand>
        <name>ATP</name>
        <dbReference type="ChEBI" id="CHEBI:30616"/>
    </ligand>
</feature>
<keyword evidence="1" id="KW-0119">Carbohydrate metabolism</keyword>
<dbReference type="InterPro" id="IPR043129">
    <property type="entry name" value="ATPase_NBD"/>
</dbReference>
<dbReference type="Gene3D" id="3.30.420.40">
    <property type="match status" value="2"/>
</dbReference>
<dbReference type="HAMAP" id="MF_01270">
    <property type="entry name" value="AnhMurNAc_kinase"/>
    <property type="match status" value="1"/>
</dbReference>
<dbReference type="InterPro" id="IPR005338">
    <property type="entry name" value="Anhydro_N_Ac-Mur_kinase"/>
</dbReference>
<comment type="pathway">
    <text evidence="1">Cell wall biogenesis; peptidoglycan recycling.</text>
</comment>
<comment type="catalytic activity">
    <reaction evidence="1">
        <text>1,6-anhydro-N-acetyl-beta-muramate + ATP + H2O = N-acetyl-D-muramate 6-phosphate + ADP + H(+)</text>
        <dbReference type="Rhea" id="RHEA:24952"/>
        <dbReference type="ChEBI" id="CHEBI:15377"/>
        <dbReference type="ChEBI" id="CHEBI:15378"/>
        <dbReference type="ChEBI" id="CHEBI:30616"/>
        <dbReference type="ChEBI" id="CHEBI:58690"/>
        <dbReference type="ChEBI" id="CHEBI:58722"/>
        <dbReference type="ChEBI" id="CHEBI:456216"/>
        <dbReference type="EC" id="2.7.1.170"/>
    </reaction>
</comment>
<evidence type="ECO:0000313" key="2">
    <source>
        <dbReference type="EMBL" id="SEM99337.1"/>
    </source>
</evidence>
<dbReference type="GO" id="GO:0006040">
    <property type="term" value="P:amino sugar metabolic process"/>
    <property type="evidence" value="ECO:0007669"/>
    <property type="project" value="InterPro"/>
</dbReference>
<dbReference type="PANTHER" id="PTHR30605:SF0">
    <property type="entry name" value="ANHYDRO-N-ACETYLMURAMIC ACID KINASE"/>
    <property type="match status" value="1"/>
</dbReference>
<protein>
    <recommendedName>
        <fullName evidence="1">Anhydro-N-acetylmuramic acid kinase</fullName>
        <ecNumber evidence="1">2.7.1.170</ecNumber>
    </recommendedName>
    <alternativeName>
        <fullName evidence="1">AnhMurNAc kinase</fullName>
    </alternativeName>
</protein>
<dbReference type="SUPFAM" id="SSF53067">
    <property type="entry name" value="Actin-like ATPase domain"/>
    <property type="match status" value="1"/>
</dbReference>
<dbReference type="PANTHER" id="PTHR30605">
    <property type="entry name" value="ANHYDRO-N-ACETYLMURAMIC ACID KINASE"/>
    <property type="match status" value="1"/>
</dbReference>
<dbReference type="CDD" id="cd24050">
    <property type="entry name" value="ASKHA_NBD_ANMK"/>
    <property type="match status" value="1"/>
</dbReference>
<dbReference type="NCBIfam" id="NF007139">
    <property type="entry name" value="PRK09585.1-3"/>
    <property type="match status" value="1"/>
</dbReference>
<dbReference type="GO" id="GO:0097175">
    <property type="term" value="P:1,6-anhydro-N-acetyl-beta-muramic acid catabolic process"/>
    <property type="evidence" value="ECO:0007669"/>
    <property type="project" value="UniProtKB-UniRule"/>
</dbReference>
<organism evidence="2 3">
    <name type="scientific">Nitrosospira multiformis</name>
    <dbReference type="NCBI Taxonomy" id="1231"/>
    <lineage>
        <taxon>Bacteria</taxon>
        <taxon>Pseudomonadati</taxon>
        <taxon>Pseudomonadota</taxon>
        <taxon>Betaproteobacteria</taxon>
        <taxon>Nitrosomonadales</taxon>
        <taxon>Nitrosomonadaceae</taxon>
        <taxon>Nitrosospira</taxon>
    </lineage>
</organism>
<dbReference type="Pfam" id="PF03702">
    <property type="entry name" value="AnmK"/>
    <property type="match status" value="1"/>
</dbReference>
<dbReference type="GO" id="GO:0016773">
    <property type="term" value="F:phosphotransferase activity, alcohol group as acceptor"/>
    <property type="evidence" value="ECO:0007669"/>
    <property type="project" value="UniProtKB-UniRule"/>
</dbReference>
<dbReference type="EMBL" id="FOCT01000002">
    <property type="protein sequence ID" value="SEM99337.1"/>
    <property type="molecule type" value="Genomic_DNA"/>
</dbReference>
<dbReference type="GO" id="GO:0005524">
    <property type="term" value="F:ATP binding"/>
    <property type="evidence" value="ECO:0007669"/>
    <property type="project" value="UniProtKB-UniRule"/>
</dbReference>
<name>A0A1H8CYN3_9PROT</name>
<dbReference type="GO" id="GO:0016301">
    <property type="term" value="F:kinase activity"/>
    <property type="evidence" value="ECO:0007669"/>
    <property type="project" value="UniProtKB-KW"/>
</dbReference>
<dbReference type="AlphaFoldDB" id="A0A1H8CYN3"/>
<keyword evidence="1" id="KW-0547">Nucleotide-binding</keyword>
<reference evidence="2 3" key="1">
    <citation type="submission" date="2016-10" db="EMBL/GenBank/DDBJ databases">
        <authorList>
            <person name="de Groot N.N."/>
        </authorList>
    </citation>
    <scope>NUCLEOTIDE SEQUENCE [LARGE SCALE GENOMIC DNA]</scope>
    <source>
        <strain evidence="2 3">Nl18</strain>
    </source>
</reference>
<accession>A0A1H8CYN3</accession>
<evidence type="ECO:0000313" key="3">
    <source>
        <dbReference type="Proteomes" id="UP000183898"/>
    </source>
</evidence>
<comment type="similarity">
    <text evidence="1">Belongs to the anhydro-N-acetylmuramic acid kinase family.</text>
</comment>
<gene>
    <name evidence="1" type="primary">anmK</name>
    <name evidence="2" type="ORF">SAMN05216404_10277</name>
</gene>
<keyword evidence="1" id="KW-0808">Transferase</keyword>
<proteinExistence type="inferred from homology"/>
<evidence type="ECO:0000256" key="1">
    <source>
        <dbReference type="HAMAP-Rule" id="MF_01270"/>
    </source>
</evidence>
<dbReference type="EC" id="2.7.1.170" evidence="1"/>
<keyword evidence="1 2" id="KW-0418">Kinase</keyword>